<evidence type="ECO:0000313" key="2">
    <source>
        <dbReference type="EMBL" id="EID19983.1"/>
    </source>
</evidence>
<feature type="region of interest" description="Disordered" evidence="1">
    <location>
        <begin position="1"/>
        <end position="117"/>
    </location>
</feature>
<feature type="compositionally biased region" description="Basic and acidic residues" evidence="1">
    <location>
        <begin position="172"/>
        <end position="198"/>
    </location>
</feature>
<feature type="compositionally biased region" description="Gly residues" evidence="1">
    <location>
        <begin position="100"/>
        <end position="111"/>
    </location>
</feature>
<feature type="region of interest" description="Disordered" evidence="1">
    <location>
        <begin position="132"/>
        <end position="198"/>
    </location>
</feature>
<evidence type="ECO:0000313" key="3">
    <source>
        <dbReference type="Proteomes" id="UP000003245"/>
    </source>
</evidence>
<comment type="caution">
    <text evidence="2">The sequence shown here is derived from an EMBL/GenBank/DDBJ whole genome shotgun (WGS) entry which is preliminary data.</text>
</comment>
<accession>I0S9D0</accession>
<keyword evidence="3" id="KW-1185">Reference proteome</keyword>
<gene>
    <name evidence="2" type="ORF">HMPREF1043_0020</name>
</gene>
<sequence>MAHGLPAGPESAERIRQGGLPEGPRDAVGRARRRRGRCGEDRGPGRDLCARRRSRRTAHRARAGRADAQEHDELGSSLRQHGGQDQCQTGSHHVRAALLPGGGQADGGHGPGNRIPHTCAWATSGRGGLVGIPAPDLHDHRSGEHAGGLPTVLRRRQGGRHPVPGCHRHARGDHPGPLHRTGDRGSAHEQEARGTSRR</sequence>
<name>I0S9D0_STRAP</name>
<feature type="compositionally biased region" description="Basic and acidic residues" evidence="1">
    <location>
        <begin position="37"/>
        <end position="50"/>
    </location>
</feature>
<proteinExistence type="predicted"/>
<evidence type="ECO:0000256" key="1">
    <source>
        <dbReference type="SAM" id="MobiDB-lite"/>
    </source>
</evidence>
<protein>
    <submittedName>
        <fullName evidence="2">Uncharacterized protein</fullName>
    </submittedName>
</protein>
<dbReference type="AlphaFoldDB" id="I0S9D0"/>
<organism evidence="2 3">
    <name type="scientific">Streptococcus anginosus subsp. whileyi CCUG 39159</name>
    <dbReference type="NCBI Taxonomy" id="1095729"/>
    <lineage>
        <taxon>Bacteria</taxon>
        <taxon>Bacillati</taxon>
        <taxon>Bacillota</taxon>
        <taxon>Bacilli</taxon>
        <taxon>Lactobacillales</taxon>
        <taxon>Streptococcaceae</taxon>
        <taxon>Streptococcus</taxon>
        <taxon>Streptococcus anginosus group</taxon>
    </lineage>
</organism>
<feature type="compositionally biased region" description="Basic and acidic residues" evidence="1">
    <location>
        <begin position="64"/>
        <end position="74"/>
    </location>
</feature>
<reference evidence="2 3" key="1">
    <citation type="submission" date="2012-01" db="EMBL/GenBank/DDBJ databases">
        <authorList>
            <person name="Harkins D.M."/>
            <person name="Madupu R."/>
            <person name="Durkin A.S."/>
            <person name="Torralba M."/>
            <person name="Methe B."/>
            <person name="Sutton G.G."/>
            <person name="Nelson K.E."/>
        </authorList>
    </citation>
    <scope>NUCLEOTIDE SEQUENCE [LARGE SCALE GENOMIC DNA]</scope>
    <source>
        <strain evidence="2 3">CCUG 39159</strain>
    </source>
</reference>
<feature type="compositionally biased region" description="Polar residues" evidence="1">
    <location>
        <begin position="77"/>
        <end position="91"/>
    </location>
</feature>
<dbReference type="EMBL" id="AICP01000059">
    <property type="protein sequence ID" value="EID19983.1"/>
    <property type="molecule type" value="Genomic_DNA"/>
</dbReference>
<feature type="compositionally biased region" description="Basic residues" evidence="1">
    <location>
        <begin position="51"/>
        <end position="63"/>
    </location>
</feature>
<dbReference type="Proteomes" id="UP000003245">
    <property type="component" value="Unassembled WGS sequence"/>
</dbReference>